<organism evidence="1 2">
    <name type="scientific">Phytophthora infestans</name>
    <name type="common">Potato late blight agent</name>
    <name type="synonym">Botrytis infestans</name>
    <dbReference type="NCBI Taxonomy" id="4787"/>
    <lineage>
        <taxon>Eukaryota</taxon>
        <taxon>Sar</taxon>
        <taxon>Stramenopiles</taxon>
        <taxon>Oomycota</taxon>
        <taxon>Peronosporomycetes</taxon>
        <taxon>Peronosporales</taxon>
        <taxon>Peronosporaceae</taxon>
        <taxon>Phytophthora</taxon>
    </lineage>
</organism>
<evidence type="ECO:0000313" key="2">
    <source>
        <dbReference type="Proteomes" id="UP000704712"/>
    </source>
</evidence>
<dbReference type="Proteomes" id="UP000704712">
    <property type="component" value="Unassembled WGS sequence"/>
</dbReference>
<sequence length="304" mass="34670">MMREVARRAVSLPRCIRHFSSSPDVQPPSPTALSQYVKRILDRTDQLRRYQENDVFPPSNWQLRNCYLYALLQQPTKTEIDAVEFLEGAKFASECVIRAMHSQDLIDFAGEKAPRPPLADEMEQMFESMCYQVQFLPRVKRLGLGVSSLELRELDFTGVHLSGVSFKRPTRATLKTEEKLLAVGKQAMAQQKQKMKEMGGKPNFAELMSGFRSVKEQLESVEMEPHDGLETLERLQLSTLIHTKQTVEAVSAKTAERIAVKTEVKTLMCFESLVTDPQDVDWQITRMKQYGRVVSRELVDLNAG</sequence>
<proteinExistence type="predicted"/>
<protein>
    <submittedName>
        <fullName evidence="1">Uncharacterized protein</fullName>
    </submittedName>
</protein>
<gene>
    <name evidence="1" type="ORF">GN958_ATG06461</name>
</gene>
<evidence type="ECO:0000313" key="1">
    <source>
        <dbReference type="EMBL" id="KAF4144367.1"/>
    </source>
</evidence>
<reference evidence="1" key="1">
    <citation type="submission" date="2020-03" db="EMBL/GenBank/DDBJ databases">
        <title>Hybrid Assembly of Korean Phytophthora infestans isolates.</title>
        <authorList>
            <person name="Prokchorchik M."/>
            <person name="Lee Y."/>
            <person name="Seo J."/>
            <person name="Cho J.-H."/>
            <person name="Park Y.-E."/>
            <person name="Jang D.-C."/>
            <person name="Im J.-S."/>
            <person name="Choi J.-G."/>
            <person name="Park H.-J."/>
            <person name="Lee G.-B."/>
            <person name="Lee Y.-G."/>
            <person name="Hong S.-Y."/>
            <person name="Cho K."/>
            <person name="Sohn K.H."/>
        </authorList>
    </citation>
    <scope>NUCLEOTIDE SEQUENCE</scope>
    <source>
        <strain evidence="1">KR_2_A2</strain>
    </source>
</reference>
<name>A0A8S9UX90_PHYIN</name>
<accession>A0A8S9UX90</accession>
<comment type="caution">
    <text evidence="1">The sequence shown here is derived from an EMBL/GenBank/DDBJ whole genome shotgun (WGS) entry which is preliminary data.</text>
</comment>
<dbReference type="AlphaFoldDB" id="A0A8S9UX90"/>
<dbReference type="EMBL" id="JAACNO010000863">
    <property type="protein sequence ID" value="KAF4144367.1"/>
    <property type="molecule type" value="Genomic_DNA"/>
</dbReference>